<evidence type="ECO:0000313" key="7">
    <source>
        <dbReference type="Proteomes" id="UP000618579"/>
    </source>
</evidence>
<dbReference type="InterPro" id="IPR003476">
    <property type="entry name" value="Glyco_hydro_42"/>
</dbReference>
<feature type="domain" description="Glycoside hydrolase family 42 N-terminal" evidence="5">
    <location>
        <begin position="54"/>
        <end position="284"/>
    </location>
</feature>
<sequence>MVVSENTGTVWFDDISITAAGGGENLLLYPGFDERAIDPAKGYLISEASIQNNLVQVLERAAEHNVAVNVLLSPHYFPDWMKAKWPELNSNATGFIKYNIEAPKARQVIQDYLQTVISMIKDSPALHSVTLSNEPVFDTRRDAEAHTPAFQEYLREQYNGNIAGLNRVYGTSYSDFGKVPMPLNYSATPQFYDWYRFNSNLFTCWHQWMADIVHKIAPGLAVHSKVMNSTLGGLDQGIDFEGMAALSDISGNDSTNYLNTGVDGQVEQYRYYDFLSSLKEAPVFNSEEHIIRDGDSNYLPEQVDHMRTVLWQGAMHRRSASTIWVWARTYSKTSDFRGSVLHRPDVVAEVGKTSLDLNRLVKEVTAFQNDRAKVAILYSLPALAYEANTTYPNAVRKLYGAVSLSGAGVDFITEKQLREGKGNEYSMILVPQQQHLERDSLDSLRQYQESGGTVAIQGADSLRQDEHNQVLDEAARVAVFGRAIILEEGWSAAQVQEWLRTTSFYKTAAPVVLIDEATGLPVEAVEWRSVRKDGHWLLNITNYGSTAKRVSVLANGERLTSALSLIDGVPWNGETLELPRLSPVLLQWASDENPGTERELTQVTVREAIRELTQVPIREATRELTQVPVQEATRELTQAPIPEPNRALTRERRPEAVEASPMRGVNRGALPISWAIGRSRSSDWQQKPEWCRVMRMAPTVPTLPLPAASGPFCWSGRCGFRSRTMR</sequence>
<dbReference type="CDD" id="cd03143">
    <property type="entry name" value="A4_beta-galactosidase_middle_domain"/>
    <property type="match status" value="1"/>
</dbReference>
<gene>
    <name evidence="6" type="ORF">GC097_16470</name>
</gene>
<dbReference type="Gene3D" id="3.20.20.80">
    <property type="entry name" value="Glycosidases"/>
    <property type="match status" value="1"/>
</dbReference>
<name>A0ABX1ZRR0_9BACL</name>
<organism evidence="6 7">
    <name type="scientific">Paenibacillus planticolens</name>
    <dbReference type="NCBI Taxonomy" id="2654976"/>
    <lineage>
        <taxon>Bacteria</taxon>
        <taxon>Bacillati</taxon>
        <taxon>Bacillota</taxon>
        <taxon>Bacilli</taxon>
        <taxon>Bacillales</taxon>
        <taxon>Paenibacillaceae</taxon>
        <taxon>Paenibacillus</taxon>
    </lineage>
</organism>
<evidence type="ECO:0000256" key="4">
    <source>
        <dbReference type="ARBA" id="ARBA00023295"/>
    </source>
</evidence>
<dbReference type="Gene3D" id="3.40.50.880">
    <property type="match status" value="1"/>
</dbReference>
<dbReference type="Pfam" id="PF02449">
    <property type="entry name" value="Glyco_hydro_42"/>
    <property type="match status" value="1"/>
</dbReference>
<keyword evidence="7" id="KW-1185">Reference proteome</keyword>
<comment type="caution">
    <text evidence="6">The sequence shown here is derived from an EMBL/GenBank/DDBJ whole genome shotgun (WGS) entry which is preliminary data.</text>
</comment>
<keyword evidence="4" id="KW-0326">Glycosidase</keyword>
<dbReference type="InterPro" id="IPR013529">
    <property type="entry name" value="Glyco_hydro_42_N"/>
</dbReference>
<evidence type="ECO:0000313" key="6">
    <source>
        <dbReference type="EMBL" id="NOV01612.1"/>
    </source>
</evidence>
<dbReference type="Proteomes" id="UP000618579">
    <property type="component" value="Unassembled WGS sequence"/>
</dbReference>
<keyword evidence="1" id="KW-0479">Metal-binding</keyword>
<dbReference type="EMBL" id="WHNZ01000039">
    <property type="protein sequence ID" value="NOV01612.1"/>
    <property type="molecule type" value="Genomic_DNA"/>
</dbReference>
<dbReference type="PANTHER" id="PTHR36447:SF2">
    <property type="entry name" value="BETA-GALACTOSIDASE YESZ"/>
    <property type="match status" value="1"/>
</dbReference>
<dbReference type="SUPFAM" id="SSF51445">
    <property type="entry name" value="(Trans)glycosidases"/>
    <property type="match status" value="1"/>
</dbReference>
<evidence type="ECO:0000256" key="2">
    <source>
        <dbReference type="ARBA" id="ARBA00022801"/>
    </source>
</evidence>
<dbReference type="PANTHER" id="PTHR36447">
    <property type="entry name" value="BETA-GALACTOSIDASE GANA"/>
    <property type="match status" value="1"/>
</dbReference>
<reference evidence="6 7" key="1">
    <citation type="submission" date="2019-10" db="EMBL/GenBank/DDBJ databases">
        <title>Description of Paenibacillus pedi sp. nov.</title>
        <authorList>
            <person name="Carlier A."/>
            <person name="Qi S."/>
        </authorList>
    </citation>
    <scope>NUCLEOTIDE SEQUENCE [LARGE SCALE GENOMIC DNA]</scope>
    <source>
        <strain evidence="6 7">LMG 31457</strain>
    </source>
</reference>
<evidence type="ECO:0000256" key="3">
    <source>
        <dbReference type="ARBA" id="ARBA00022833"/>
    </source>
</evidence>
<dbReference type="SUPFAM" id="SSF52317">
    <property type="entry name" value="Class I glutamine amidotransferase-like"/>
    <property type="match status" value="1"/>
</dbReference>
<evidence type="ECO:0000256" key="1">
    <source>
        <dbReference type="ARBA" id="ARBA00022723"/>
    </source>
</evidence>
<protein>
    <recommendedName>
        <fullName evidence="5">Glycoside hydrolase family 42 N-terminal domain-containing protein</fullName>
    </recommendedName>
</protein>
<dbReference type="InterPro" id="IPR029062">
    <property type="entry name" value="Class_I_gatase-like"/>
</dbReference>
<keyword evidence="3" id="KW-0862">Zinc</keyword>
<accession>A0ABX1ZRR0</accession>
<keyword evidence="2" id="KW-0378">Hydrolase</keyword>
<proteinExistence type="predicted"/>
<dbReference type="InterPro" id="IPR017853">
    <property type="entry name" value="GH"/>
</dbReference>
<evidence type="ECO:0000259" key="5">
    <source>
        <dbReference type="Pfam" id="PF02449"/>
    </source>
</evidence>